<dbReference type="Gene3D" id="3.40.50.2000">
    <property type="entry name" value="Glycogen Phosphorylase B"/>
    <property type="match status" value="2"/>
</dbReference>
<dbReference type="SUPFAM" id="SSF53756">
    <property type="entry name" value="UDP-Glycosyltransferase/glycogen phosphorylase"/>
    <property type="match status" value="1"/>
</dbReference>
<dbReference type="CDD" id="cd03809">
    <property type="entry name" value="GT4_MtfB-like"/>
    <property type="match status" value="1"/>
</dbReference>
<dbReference type="InterPro" id="IPR001296">
    <property type="entry name" value="Glyco_trans_1"/>
</dbReference>
<gene>
    <name evidence="3" type="ORF">VE96_C0001G0007</name>
</gene>
<evidence type="ECO:0000313" key="3">
    <source>
        <dbReference type="EMBL" id="KKT53252.1"/>
    </source>
</evidence>
<dbReference type="Pfam" id="PF00534">
    <property type="entry name" value="Glycos_transf_1"/>
    <property type="match status" value="1"/>
</dbReference>
<sequence>MIIGIDVREGVKTIRAGKGEYVYQVVSGLIKATQHQFVLLTDQPLPSAWQQDNVIVKKGPTNSLIWQLWAWLYIEFTRSLDVYFSPTSLIVPALLRSVPVVTALMDFVSFLFPSTHNLKSVWLERMWMRPALINSRRLIAISESTKQDAIKLFKINPQKIIVTLLAASFVDEDEPYPLPPGPIILFVGTLEPRKNLAILVKAFEGLKPELPAAKLVMVGRWGWQREELQQTIGQSPYRRDIHILTDVKPAQKRSIYKQAQVFVFPSLYEGFGLPPLEAMSLGVPVVASKVASLPEVVGAAGILVNPYAENEFYEAMKGILTDRNLAEKYAQAGRHRATQFTWDKTVQHTLAILEEIGK</sequence>
<dbReference type="PANTHER" id="PTHR46401">
    <property type="entry name" value="GLYCOSYLTRANSFERASE WBBK-RELATED"/>
    <property type="match status" value="1"/>
</dbReference>
<keyword evidence="1 3" id="KW-0808">Transferase</keyword>
<evidence type="ECO:0000259" key="2">
    <source>
        <dbReference type="Pfam" id="PF00534"/>
    </source>
</evidence>
<feature type="domain" description="Glycosyl transferase family 1" evidence="2">
    <location>
        <begin position="181"/>
        <end position="335"/>
    </location>
</feature>
<dbReference type="AlphaFoldDB" id="A0A0G1KAI3"/>
<dbReference type="GO" id="GO:0009103">
    <property type="term" value="P:lipopolysaccharide biosynthetic process"/>
    <property type="evidence" value="ECO:0007669"/>
    <property type="project" value="TreeGrafter"/>
</dbReference>
<dbReference type="Proteomes" id="UP000034752">
    <property type="component" value="Unassembled WGS sequence"/>
</dbReference>
<protein>
    <submittedName>
        <fullName evidence="3">Glycosyl transferase group 1</fullName>
    </submittedName>
</protein>
<dbReference type="EMBL" id="LCIJ01000001">
    <property type="protein sequence ID" value="KKT53252.1"/>
    <property type="molecule type" value="Genomic_DNA"/>
</dbReference>
<organism evidence="3 4">
    <name type="scientific">candidate division Kazan bacterium GW2011_GWA1_44_22</name>
    <dbReference type="NCBI Taxonomy" id="1620410"/>
    <lineage>
        <taxon>Bacteria</taxon>
        <taxon>Bacteria division Kazan-3B-28</taxon>
    </lineage>
</organism>
<dbReference type="PANTHER" id="PTHR46401:SF2">
    <property type="entry name" value="GLYCOSYLTRANSFERASE WBBK-RELATED"/>
    <property type="match status" value="1"/>
</dbReference>
<name>A0A0G1KAI3_UNCK3</name>
<evidence type="ECO:0000256" key="1">
    <source>
        <dbReference type="ARBA" id="ARBA00022679"/>
    </source>
</evidence>
<accession>A0A0G1KAI3</accession>
<proteinExistence type="predicted"/>
<dbReference type="FunFam" id="3.40.50.2000:FF:000119">
    <property type="entry name" value="Glycosyl transferase group 1"/>
    <property type="match status" value="1"/>
</dbReference>
<dbReference type="GO" id="GO:0016757">
    <property type="term" value="F:glycosyltransferase activity"/>
    <property type="evidence" value="ECO:0007669"/>
    <property type="project" value="InterPro"/>
</dbReference>
<evidence type="ECO:0000313" key="4">
    <source>
        <dbReference type="Proteomes" id="UP000034752"/>
    </source>
</evidence>
<reference evidence="3 4" key="1">
    <citation type="journal article" date="2015" name="Nature">
        <title>rRNA introns, odd ribosomes, and small enigmatic genomes across a large radiation of phyla.</title>
        <authorList>
            <person name="Brown C.T."/>
            <person name="Hug L.A."/>
            <person name="Thomas B.C."/>
            <person name="Sharon I."/>
            <person name="Castelle C.J."/>
            <person name="Singh A."/>
            <person name="Wilkins M.J."/>
            <person name="Williams K.H."/>
            <person name="Banfield J.F."/>
        </authorList>
    </citation>
    <scope>NUCLEOTIDE SEQUENCE [LARGE SCALE GENOMIC DNA]</scope>
</reference>
<comment type="caution">
    <text evidence="3">The sequence shown here is derived from an EMBL/GenBank/DDBJ whole genome shotgun (WGS) entry which is preliminary data.</text>
</comment>